<organism evidence="7 8">
    <name type="scientific">Temnothorax curvispinosus</name>
    <dbReference type="NCBI Taxonomy" id="300111"/>
    <lineage>
        <taxon>Eukaryota</taxon>
        <taxon>Metazoa</taxon>
        <taxon>Ecdysozoa</taxon>
        <taxon>Arthropoda</taxon>
        <taxon>Hexapoda</taxon>
        <taxon>Insecta</taxon>
        <taxon>Pterygota</taxon>
        <taxon>Neoptera</taxon>
        <taxon>Endopterygota</taxon>
        <taxon>Hymenoptera</taxon>
        <taxon>Apocrita</taxon>
        <taxon>Aculeata</taxon>
        <taxon>Formicoidea</taxon>
        <taxon>Formicidae</taxon>
        <taxon>Myrmicinae</taxon>
        <taxon>Temnothorax</taxon>
    </lineage>
</organism>
<dbReference type="OrthoDB" id="7555326at2759"/>
<evidence type="ECO:0000313" key="7">
    <source>
        <dbReference type="Proteomes" id="UP000504618"/>
    </source>
</evidence>
<keyword evidence="4 5" id="KW-0238">DNA-binding</keyword>
<dbReference type="InterPro" id="IPR026516">
    <property type="entry name" value="THAP1/10"/>
</dbReference>
<dbReference type="AlphaFoldDB" id="A0A6J1RB82"/>
<evidence type="ECO:0000259" key="6">
    <source>
        <dbReference type="PROSITE" id="PS50950"/>
    </source>
</evidence>
<dbReference type="GO" id="GO:0008270">
    <property type="term" value="F:zinc ion binding"/>
    <property type="evidence" value="ECO:0007669"/>
    <property type="project" value="UniProtKB-KW"/>
</dbReference>
<keyword evidence="2 5" id="KW-0863">Zinc-finger</keyword>
<evidence type="ECO:0000256" key="5">
    <source>
        <dbReference type="PROSITE-ProRule" id="PRU00309"/>
    </source>
</evidence>
<dbReference type="Proteomes" id="UP000504618">
    <property type="component" value="Unplaced"/>
</dbReference>
<dbReference type="GO" id="GO:0043565">
    <property type="term" value="F:sequence-specific DNA binding"/>
    <property type="evidence" value="ECO:0007669"/>
    <property type="project" value="InterPro"/>
</dbReference>
<dbReference type="PANTHER" id="PTHR46600:SF11">
    <property type="entry name" value="THAP DOMAIN-CONTAINING PROTEIN 10"/>
    <property type="match status" value="1"/>
</dbReference>
<sequence>MYKDCTNTRLSKRLFRFPMKKDARCEIWIRNTGNTKLEKFSPATLRSASLCEDHFTAKCFTNATKERLIRNAIPIPYNDTGSSANYTAAFSLDNENVMEVKLPKQSALRTYKRANLNFNVTAEEENIMEWVPLEPSMPPTDDQHQDNCTQTNNKDTKIIKDLNMENRHLRQELRRQKFLLQRMSEKYKISKTKSKFSVI</sequence>
<dbReference type="PANTHER" id="PTHR46600">
    <property type="entry name" value="THAP DOMAIN-CONTAINING"/>
    <property type="match status" value="1"/>
</dbReference>
<feature type="domain" description="THAP-type" evidence="6">
    <location>
        <begin position="1"/>
        <end position="77"/>
    </location>
</feature>
<dbReference type="InterPro" id="IPR006612">
    <property type="entry name" value="THAP_Znf"/>
</dbReference>
<dbReference type="Pfam" id="PF05485">
    <property type="entry name" value="THAP"/>
    <property type="match status" value="1"/>
</dbReference>
<dbReference type="SMART" id="SM00692">
    <property type="entry name" value="DM3"/>
    <property type="match status" value="1"/>
</dbReference>
<evidence type="ECO:0000256" key="2">
    <source>
        <dbReference type="ARBA" id="ARBA00022771"/>
    </source>
</evidence>
<protein>
    <submittedName>
        <fullName evidence="8">Uncharacterized protein LOC112467531</fullName>
    </submittedName>
</protein>
<dbReference type="SMART" id="SM00980">
    <property type="entry name" value="THAP"/>
    <property type="match status" value="1"/>
</dbReference>
<gene>
    <name evidence="8" type="primary">LOC112467531</name>
</gene>
<dbReference type="GeneID" id="112467531"/>
<keyword evidence="7" id="KW-1185">Reference proteome</keyword>
<name>A0A6J1RB82_9HYME</name>
<evidence type="ECO:0000256" key="1">
    <source>
        <dbReference type="ARBA" id="ARBA00022723"/>
    </source>
</evidence>
<evidence type="ECO:0000313" key="8">
    <source>
        <dbReference type="RefSeq" id="XP_024891977.1"/>
    </source>
</evidence>
<dbReference type="SUPFAM" id="SSF57716">
    <property type="entry name" value="Glucocorticoid receptor-like (DNA-binding domain)"/>
    <property type="match status" value="1"/>
</dbReference>
<proteinExistence type="predicted"/>
<evidence type="ECO:0000256" key="4">
    <source>
        <dbReference type="ARBA" id="ARBA00023125"/>
    </source>
</evidence>
<reference evidence="8" key="1">
    <citation type="submission" date="2025-08" db="UniProtKB">
        <authorList>
            <consortium name="RefSeq"/>
        </authorList>
    </citation>
    <scope>IDENTIFICATION</scope>
    <source>
        <tissue evidence="8">Whole body</tissue>
    </source>
</reference>
<keyword evidence="3" id="KW-0862">Zinc</keyword>
<evidence type="ECO:0000256" key="3">
    <source>
        <dbReference type="ARBA" id="ARBA00022833"/>
    </source>
</evidence>
<dbReference type="RefSeq" id="XP_024891977.1">
    <property type="nucleotide sequence ID" value="XM_025036209.1"/>
</dbReference>
<keyword evidence="1" id="KW-0479">Metal-binding</keyword>
<dbReference type="PROSITE" id="PS50950">
    <property type="entry name" value="ZF_THAP"/>
    <property type="match status" value="1"/>
</dbReference>
<accession>A0A6J1RB82</accession>